<dbReference type="CDD" id="cd10567">
    <property type="entry name" value="SWIB-MDM2_like"/>
    <property type="match status" value="1"/>
</dbReference>
<feature type="compositionally biased region" description="Polar residues" evidence="1">
    <location>
        <begin position="7"/>
        <end position="21"/>
    </location>
</feature>
<protein>
    <recommendedName>
        <fullName evidence="2">DM2 domain-containing protein</fullName>
    </recommendedName>
</protein>
<dbReference type="SMART" id="SM00151">
    <property type="entry name" value="SWIB"/>
    <property type="match status" value="1"/>
</dbReference>
<name>A0A6C0LD65_9ZZZZ</name>
<feature type="domain" description="DM2" evidence="2">
    <location>
        <begin position="127"/>
        <end position="210"/>
    </location>
</feature>
<evidence type="ECO:0000313" key="3">
    <source>
        <dbReference type="EMBL" id="QHU28377.1"/>
    </source>
</evidence>
<dbReference type="Gene3D" id="1.10.245.10">
    <property type="entry name" value="SWIB/MDM2 domain"/>
    <property type="match status" value="1"/>
</dbReference>
<dbReference type="PANTHER" id="PTHR13844">
    <property type="entry name" value="SWI/SNF-RELATED MATRIX-ASSOCIATED ACTIN-DEPENDENT REGULATOR OF CHROMATIN SUBFAMILY D"/>
    <property type="match status" value="1"/>
</dbReference>
<dbReference type="InterPro" id="IPR036885">
    <property type="entry name" value="SWIB_MDM2_dom_sf"/>
</dbReference>
<accession>A0A6C0LD65</accession>
<sequence>MAKAKQAKTTTPVVENTTPASETAVKPAKTVKAAKAVKAETAPAPVVDASVETPLVDASAPASDEFEASVEEQSIEFLAKLQQMSSLISSLKTEFRSLEKKWSRELKSVKKLSSRRKRKAGNRAPSGFVKPTRISDELASFLGKEKGSEMARTAVTRDINAYIRTHNLQDTNNGRKINPDAKLASLLKLGAEDELTYFNLQRFMSPHFAKTVKAESVATA</sequence>
<evidence type="ECO:0000259" key="2">
    <source>
        <dbReference type="PROSITE" id="PS51925"/>
    </source>
</evidence>
<dbReference type="SUPFAM" id="SSF47592">
    <property type="entry name" value="SWIB/MDM2 domain"/>
    <property type="match status" value="1"/>
</dbReference>
<dbReference type="AlphaFoldDB" id="A0A6C0LD65"/>
<reference evidence="3" key="1">
    <citation type="journal article" date="2020" name="Nature">
        <title>Giant virus diversity and host interactions through global metagenomics.</title>
        <authorList>
            <person name="Schulz F."/>
            <person name="Roux S."/>
            <person name="Paez-Espino D."/>
            <person name="Jungbluth S."/>
            <person name="Walsh D.A."/>
            <person name="Denef V.J."/>
            <person name="McMahon K.D."/>
            <person name="Konstantinidis K.T."/>
            <person name="Eloe-Fadrosh E.A."/>
            <person name="Kyrpides N.C."/>
            <person name="Woyke T."/>
        </authorList>
    </citation>
    <scope>NUCLEOTIDE SEQUENCE</scope>
    <source>
        <strain evidence="3">GVMAG-M-3300027770-73</strain>
    </source>
</reference>
<dbReference type="InterPro" id="IPR019835">
    <property type="entry name" value="SWIB_domain"/>
</dbReference>
<feature type="region of interest" description="Disordered" evidence="1">
    <location>
        <begin position="1"/>
        <end position="29"/>
    </location>
</feature>
<organism evidence="3">
    <name type="scientific">viral metagenome</name>
    <dbReference type="NCBI Taxonomy" id="1070528"/>
    <lineage>
        <taxon>unclassified sequences</taxon>
        <taxon>metagenomes</taxon>
        <taxon>organismal metagenomes</taxon>
    </lineage>
</organism>
<dbReference type="Pfam" id="PF02201">
    <property type="entry name" value="SWIB"/>
    <property type="match status" value="1"/>
</dbReference>
<dbReference type="PROSITE" id="PS51925">
    <property type="entry name" value="SWIB_MDM2"/>
    <property type="match status" value="1"/>
</dbReference>
<dbReference type="EMBL" id="MN740472">
    <property type="protein sequence ID" value="QHU28377.1"/>
    <property type="molecule type" value="Genomic_DNA"/>
</dbReference>
<dbReference type="InterPro" id="IPR003121">
    <property type="entry name" value="SWIB_MDM2_domain"/>
</dbReference>
<proteinExistence type="predicted"/>
<evidence type="ECO:0000256" key="1">
    <source>
        <dbReference type="SAM" id="MobiDB-lite"/>
    </source>
</evidence>